<reference evidence="3" key="1">
    <citation type="submission" date="2016-06" db="EMBL/GenBank/DDBJ databases">
        <authorList>
            <person name="Varghese N."/>
            <person name="Submissions Spin"/>
        </authorList>
    </citation>
    <scope>NUCLEOTIDE SEQUENCE [LARGE SCALE GENOMIC DNA]</scope>
    <source>
        <strain evidence="3">DSM 43817</strain>
    </source>
</reference>
<feature type="compositionally biased region" description="Basic residues" evidence="1">
    <location>
        <begin position="24"/>
        <end position="33"/>
    </location>
</feature>
<evidence type="ECO:0000313" key="3">
    <source>
        <dbReference type="Proteomes" id="UP000198959"/>
    </source>
</evidence>
<accession>A0A1C6TNK0</accession>
<feature type="compositionally biased region" description="Low complexity" evidence="1">
    <location>
        <begin position="190"/>
        <end position="224"/>
    </location>
</feature>
<protein>
    <submittedName>
        <fullName evidence="2">Uncharacterized protein</fullName>
    </submittedName>
</protein>
<feature type="region of interest" description="Disordered" evidence="1">
    <location>
        <begin position="86"/>
        <end position="289"/>
    </location>
</feature>
<feature type="compositionally biased region" description="Low complexity" evidence="1">
    <location>
        <begin position="34"/>
        <end position="45"/>
    </location>
</feature>
<dbReference type="Proteomes" id="UP000198959">
    <property type="component" value="Unassembled WGS sequence"/>
</dbReference>
<gene>
    <name evidence="2" type="ORF">GA0074692_6820</name>
</gene>
<proteinExistence type="predicted"/>
<dbReference type="STRING" id="145854.GA0074692_6820"/>
<dbReference type="AlphaFoldDB" id="A0A1C6TNK0"/>
<feature type="compositionally biased region" description="Pro residues" evidence="1">
    <location>
        <begin position="124"/>
        <end position="139"/>
    </location>
</feature>
<dbReference type="EMBL" id="FMHW01000004">
    <property type="protein sequence ID" value="SCL43321.1"/>
    <property type="molecule type" value="Genomic_DNA"/>
</dbReference>
<keyword evidence="3" id="KW-1185">Reference proteome</keyword>
<feature type="compositionally biased region" description="Basic residues" evidence="1">
    <location>
        <begin position="277"/>
        <end position="289"/>
    </location>
</feature>
<feature type="compositionally biased region" description="Basic and acidic residues" evidence="1">
    <location>
        <begin position="162"/>
        <end position="172"/>
    </location>
</feature>
<organism evidence="2 3">
    <name type="scientific">Micromonospora pallida</name>
    <dbReference type="NCBI Taxonomy" id="145854"/>
    <lineage>
        <taxon>Bacteria</taxon>
        <taxon>Bacillati</taxon>
        <taxon>Actinomycetota</taxon>
        <taxon>Actinomycetes</taxon>
        <taxon>Micromonosporales</taxon>
        <taxon>Micromonosporaceae</taxon>
        <taxon>Micromonospora</taxon>
    </lineage>
</organism>
<name>A0A1C6TNK0_9ACTN</name>
<feature type="region of interest" description="Disordered" evidence="1">
    <location>
        <begin position="1"/>
        <end position="73"/>
    </location>
</feature>
<evidence type="ECO:0000256" key="1">
    <source>
        <dbReference type="SAM" id="MobiDB-lite"/>
    </source>
</evidence>
<evidence type="ECO:0000313" key="2">
    <source>
        <dbReference type="EMBL" id="SCL43321.1"/>
    </source>
</evidence>
<sequence>MTTRHLTPGMKRARASAREAIRRAQAHVPRRPPRTTTKPSDGSTPTSPPPAHEPSATNSRRPTVPADTALADALATAYSPTELATLHQHLVDDAPRTTRSAGCATPSTPPPTSPRPAARRRPPAPRPSPPSTPPTAPAPDPEDTVTDQTPDTRAMPTGTELPGEHWNARLIREGAGQLAPFGKLDLGQQPADAAPYDAGDAPVASRPSRCTTSRSSSAATATPPDSSPPADSPRCTTATGKSPPSPPNATRREPHWSRPSARRSPRPATYCGMGRGNGRRRRHRPTRRP</sequence>